<organism evidence="1 2">
    <name type="scientific">Gigaspora margarita</name>
    <dbReference type="NCBI Taxonomy" id="4874"/>
    <lineage>
        <taxon>Eukaryota</taxon>
        <taxon>Fungi</taxon>
        <taxon>Fungi incertae sedis</taxon>
        <taxon>Mucoromycota</taxon>
        <taxon>Glomeromycotina</taxon>
        <taxon>Glomeromycetes</taxon>
        <taxon>Diversisporales</taxon>
        <taxon>Gigasporaceae</taxon>
        <taxon>Gigaspora</taxon>
    </lineage>
</organism>
<reference evidence="1 2" key="1">
    <citation type="journal article" date="2019" name="Environ. Microbiol.">
        <title>At the nexus of three kingdoms: the genome of the mycorrhizal fungus Gigaspora margarita provides insights into plant, endobacterial and fungal interactions.</title>
        <authorList>
            <person name="Venice F."/>
            <person name="Ghignone S."/>
            <person name="Salvioli di Fossalunga A."/>
            <person name="Amselem J."/>
            <person name="Novero M."/>
            <person name="Xianan X."/>
            <person name="Sedzielewska Toro K."/>
            <person name="Morin E."/>
            <person name="Lipzen A."/>
            <person name="Grigoriev I.V."/>
            <person name="Henrissat B."/>
            <person name="Martin F.M."/>
            <person name="Bonfante P."/>
        </authorList>
    </citation>
    <scope>NUCLEOTIDE SEQUENCE [LARGE SCALE GENOMIC DNA]</scope>
    <source>
        <strain evidence="1 2">BEG34</strain>
    </source>
</reference>
<protein>
    <submittedName>
        <fullName evidence="1">Uncharacterized protein</fullName>
    </submittedName>
</protein>
<accession>A0A8H3X567</accession>
<gene>
    <name evidence="1" type="ORF">F8M41_009506</name>
</gene>
<dbReference type="AlphaFoldDB" id="A0A8H3X567"/>
<dbReference type="EMBL" id="WTPW01002027">
    <property type="protein sequence ID" value="KAF0400954.1"/>
    <property type="molecule type" value="Genomic_DNA"/>
</dbReference>
<comment type="caution">
    <text evidence="1">The sequence shown here is derived from an EMBL/GenBank/DDBJ whole genome shotgun (WGS) entry which is preliminary data.</text>
</comment>
<sequence length="91" mass="10603">MVKVRDERIGHAKSIVAQDIERPTKHIWTINKQGTIKRITAVCESKLMVQYWLASKETNEARRCQGIKKNSDPNFEHNNQQAYTVEVIENH</sequence>
<keyword evidence="2" id="KW-1185">Reference proteome</keyword>
<dbReference type="Proteomes" id="UP000439903">
    <property type="component" value="Unassembled WGS sequence"/>
</dbReference>
<evidence type="ECO:0000313" key="2">
    <source>
        <dbReference type="Proteomes" id="UP000439903"/>
    </source>
</evidence>
<evidence type="ECO:0000313" key="1">
    <source>
        <dbReference type="EMBL" id="KAF0400954.1"/>
    </source>
</evidence>
<name>A0A8H3X567_GIGMA</name>
<proteinExistence type="predicted"/>